<dbReference type="EMBL" id="VNHT01000037">
    <property type="protein sequence ID" value="TYP84865.1"/>
    <property type="molecule type" value="Genomic_DNA"/>
</dbReference>
<dbReference type="Proteomes" id="UP000324176">
    <property type="component" value="Unassembled WGS sequence"/>
</dbReference>
<evidence type="ECO:0000313" key="1">
    <source>
        <dbReference type="EMBL" id="TYP84865.1"/>
    </source>
</evidence>
<protein>
    <submittedName>
        <fullName evidence="1">Uncharacterized protein</fullName>
    </submittedName>
</protein>
<proteinExistence type="predicted"/>
<organism evidence="1 2">
    <name type="scientific">Nitrosomonas communis</name>
    <dbReference type="NCBI Taxonomy" id="44574"/>
    <lineage>
        <taxon>Bacteria</taxon>
        <taxon>Pseudomonadati</taxon>
        <taxon>Pseudomonadota</taxon>
        <taxon>Betaproteobacteria</taxon>
        <taxon>Nitrosomonadales</taxon>
        <taxon>Nitrosomonadaceae</taxon>
        <taxon>Nitrosomonas</taxon>
    </lineage>
</organism>
<dbReference type="AlphaFoldDB" id="A0A5D3YD51"/>
<evidence type="ECO:0000313" key="2">
    <source>
        <dbReference type="Proteomes" id="UP000324176"/>
    </source>
</evidence>
<name>A0A5D3YD51_9PROT</name>
<gene>
    <name evidence="1" type="ORF">BCL69_103719</name>
</gene>
<accession>A0A5D3YD51</accession>
<sequence length="36" mass="4284">MLFHFQSNICEGEPQTVSIIYQGQAEKVRFTMKEHR</sequence>
<reference evidence="1 2" key="1">
    <citation type="submission" date="2019-07" db="EMBL/GenBank/DDBJ databases">
        <title>Active sludge and wastewater microbial communities from Klosterneuburg, Austria.</title>
        <authorList>
            <person name="Wagner M."/>
        </authorList>
    </citation>
    <scope>NUCLEOTIDE SEQUENCE [LARGE SCALE GENOMIC DNA]</scope>
    <source>
        <strain evidence="1 2">Nm2</strain>
    </source>
</reference>
<comment type="caution">
    <text evidence="1">The sequence shown here is derived from an EMBL/GenBank/DDBJ whole genome shotgun (WGS) entry which is preliminary data.</text>
</comment>